<gene>
    <name evidence="2" type="ORF">VaNZ11_001959</name>
</gene>
<keyword evidence="3" id="KW-1185">Reference proteome</keyword>
<proteinExistence type="predicted"/>
<comment type="caution">
    <text evidence="2">The sequence shown here is derived from an EMBL/GenBank/DDBJ whole genome shotgun (WGS) entry which is preliminary data.</text>
</comment>
<evidence type="ECO:0000313" key="3">
    <source>
        <dbReference type="Proteomes" id="UP001165090"/>
    </source>
</evidence>
<feature type="compositionally biased region" description="Low complexity" evidence="1">
    <location>
        <begin position="268"/>
        <end position="285"/>
    </location>
</feature>
<feature type="region of interest" description="Disordered" evidence="1">
    <location>
        <begin position="604"/>
        <end position="632"/>
    </location>
</feature>
<name>A0ABQ5RRN0_9CHLO</name>
<dbReference type="EMBL" id="BSDZ01000004">
    <property type="protein sequence ID" value="GLI59914.1"/>
    <property type="molecule type" value="Genomic_DNA"/>
</dbReference>
<sequence>MHTQACLGFPGSGGGGELSATWLQPQAQQQQRRRVSGSVAAFLPGPAVPAAASAAATMPGTGSKEQKLPPVQIQWLPPLAPKPPTKQRNRPVKQVQWLLPEKELEKEESGGPGERQESQEDRGKWIHMGIEDVNEQPPSKKQRWEGPSGVSPPARRLGGLLQSVPSPPSLPHNMTGLHAVQAPSRPRHWRSLAPAMGKGPGEATARAEAISPVPDLDTLTAAQWTTLERHLLGGRGIGDSAAAAAEAMAEISPALKMLSTYAFTAPAQPEQQRQQQQLAVGSQRQMQGRKKQQLLGGLTEMVAVSGARNPGAAAGAAESTLAAPLLDIRGVSREHGASAAGPRGGLDLVPRTAAAPCRRHGCYDPGHDDPAGGCSSEIVQDPNAAKAERCSPSTAGDKATYSDLQTALHTHPGVVRGLWRLVGLAIGLNPAVYDCDGHSDGSSSGNPGLADGKGGSGDTDAAAAETRTQQSGEVSASAAEQRQQLAWGACAANVLRNLAVAELVSEQLLCGLGLETCAAALEVGTCCRTADNADIHDLAASLLELLTALPHKLNLSSFLESHQPALGGDGGFSGASPPAMGAAASPAVAAAATAGRAAAAVENLEEADATSSSSSAHQHHPEPPLSRPTVRLQRPGPLLEVVVRLMAGGQDVCLRLRTLAAGLLAAWLGFSVNQPAILHALTCSCPTPLLITPIRTSTPLQACSGAVATATEAVGTTHGSLPTSGEEGADLGRDAPSPASAETVHSAAAVTAVKATPMIGTAPKPPVPCTDTIQMAGFGAEACKGPLVALADLLRGQVIPEEVRKEAAEVGIAEADDVMLLGLLAAWRRSDAMAAAMELVHTLTSRCGHPGRRLVTEHPGLRAGLAALAEAPPPLLDEAAAAAGLSTIHDDPLVARCRAVLTAASGLAAEVLAALKAGGGEAPGATVVVVAAITQPEGSCVSAVGDCGMGV</sequence>
<feature type="region of interest" description="Disordered" evidence="1">
    <location>
        <begin position="50"/>
        <end position="203"/>
    </location>
</feature>
<feature type="region of interest" description="Disordered" evidence="1">
    <location>
        <begin position="1"/>
        <end position="37"/>
    </location>
</feature>
<feature type="region of interest" description="Disordered" evidence="1">
    <location>
        <begin position="439"/>
        <end position="476"/>
    </location>
</feature>
<evidence type="ECO:0000313" key="2">
    <source>
        <dbReference type="EMBL" id="GLI59914.1"/>
    </source>
</evidence>
<evidence type="ECO:0000256" key="1">
    <source>
        <dbReference type="SAM" id="MobiDB-lite"/>
    </source>
</evidence>
<feature type="region of interest" description="Disordered" evidence="1">
    <location>
        <begin position="716"/>
        <end position="739"/>
    </location>
</feature>
<protein>
    <submittedName>
        <fullName evidence="2">Uncharacterized protein</fullName>
    </submittedName>
</protein>
<dbReference type="Proteomes" id="UP001165090">
    <property type="component" value="Unassembled WGS sequence"/>
</dbReference>
<feature type="region of interest" description="Disordered" evidence="1">
    <location>
        <begin position="268"/>
        <end position="291"/>
    </location>
</feature>
<organism evidence="2 3">
    <name type="scientific">Volvox africanus</name>
    <dbReference type="NCBI Taxonomy" id="51714"/>
    <lineage>
        <taxon>Eukaryota</taxon>
        <taxon>Viridiplantae</taxon>
        <taxon>Chlorophyta</taxon>
        <taxon>core chlorophytes</taxon>
        <taxon>Chlorophyceae</taxon>
        <taxon>CS clade</taxon>
        <taxon>Chlamydomonadales</taxon>
        <taxon>Volvocaceae</taxon>
        <taxon>Volvox</taxon>
    </lineage>
</organism>
<feature type="compositionally biased region" description="Polar residues" evidence="1">
    <location>
        <begin position="466"/>
        <end position="476"/>
    </location>
</feature>
<reference evidence="2 3" key="1">
    <citation type="journal article" date="2023" name="IScience">
        <title>Expanded male sex-determining region conserved during the evolution of homothallism in the green alga Volvox.</title>
        <authorList>
            <person name="Yamamoto K."/>
            <person name="Matsuzaki R."/>
            <person name="Mahakham W."/>
            <person name="Heman W."/>
            <person name="Sekimoto H."/>
            <person name="Kawachi M."/>
            <person name="Minakuchi Y."/>
            <person name="Toyoda A."/>
            <person name="Nozaki H."/>
        </authorList>
    </citation>
    <scope>NUCLEOTIDE SEQUENCE [LARGE SCALE GENOMIC DNA]</scope>
    <source>
        <strain evidence="2 3">NIES-4468</strain>
    </source>
</reference>
<feature type="compositionally biased region" description="Basic and acidic residues" evidence="1">
    <location>
        <begin position="100"/>
        <end position="124"/>
    </location>
</feature>
<accession>A0ABQ5RRN0</accession>